<dbReference type="WBParaSite" id="Csp11.Scaffold629.g15049.t1">
    <property type="protein sequence ID" value="Csp11.Scaffold629.g15049.t1"/>
    <property type="gene ID" value="Csp11.Scaffold629.g15049"/>
</dbReference>
<accession>A0A1I7U5G7</accession>
<dbReference type="AlphaFoldDB" id="A0A1I7U5G7"/>
<dbReference type="STRING" id="1561998.A0A1I7U5G7"/>
<organism evidence="1 2">
    <name type="scientific">Caenorhabditis tropicalis</name>
    <dbReference type="NCBI Taxonomy" id="1561998"/>
    <lineage>
        <taxon>Eukaryota</taxon>
        <taxon>Metazoa</taxon>
        <taxon>Ecdysozoa</taxon>
        <taxon>Nematoda</taxon>
        <taxon>Chromadorea</taxon>
        <taxon>Rhabditida</taxon>
        <taxon>Rhabditina</taxon>
        <taxon>Rhabditomorpha</taxon>
        <taxon>Rhabditoidea</taxon>
        <taxon>Rhabditidae</taxon>
        <taxon>Peloderinae</taxon>
        <taxon>Caenorhabditis</taxon>
    </lineage>
</organism>
<sequence>MYESLMDAVRAAFDRAVPVVELSENNRSIPPYLQSFQAMLDREFEKALDSRLPEDFLSFVKLELLRLKAAGNSGFSKQAKRILKPRKIIVPAIKNTNGTISSTDDEKADALATSFQNQYTTPRVTPFKLPQQYESQQAIIWVTDDEIYKRIRASKNSCSATSDRVPFTFVKHIAPFISSGLAQIYT</sequence>
<dbReference type="eggNOG" id="KOG1075">
    <property type="taxonomic scope" value="Eukaryota"/>
</dbReference>
<name>A0A1I7U5G7_9PELO</name>
<proteinExistence type="predicted"/>
<reference evidence="2" key="1">
    <citation type="submission" date="2016-11" db="UniProtKB">
        <authorList>
            <consortium name="WormBaseParasite"/>
        </authorList>
    </citation>
    <scope>IDENTIFICATION</scope>
</reference>
<evidence type="ECO:0000313" key="1">
    <source>
        <dbReference type="Proteomes" id="UP000095282"/>
    </source>
</evidence>
<dbReference type="Proteomes" id="UP000095282">
    <property type="component" value="Unplaced"/>
</dbReference>
<evidence type="ECO:0000313" key="2">
    <source>
        <dbReference type="WBParaSite" id="Csp11.Scaffold629.g15049.t1"/>
    </source>
</evidence>
<keyword evidence="1" id="KW-1185">Reference proteome</keyword>
<protein>
    <submittedName>
        <fullName evidence="2">DNA helicase</fullName>
    </submittedName>
</protein>